<sequence length="47" mass="5624">MRPSQKALFIGILRGPKFSPHEKIFSSARKNIFFRAENLRWNYLVEE</sequence>
<accession>T1CPL5</accession>
<reference evidence="2" key="1">
    <citation type="journal article" date="2013" name="Genome">
        <title>Draft Genome Sequences of Porphyromonas crevioricanis JCM 15906T and Porphyromonas cansulci JCM 13913T Isolated from a Canine Oral Cavity.</title>
        <authorList>
            <person name="Sakamoto M."/>
            <person name="Tanaka N."/>
            <person name="Shiwa Y."/>
            <person name="Yoshikawa H."/>
            <person name="Ohkuma M."/>
        </authorList>
    </citation>
    <scope>NUCLEOTIDE SEQUENCE [LARGE SCALE GENOMIC DNA]</scope>
    <source>
        <strain evidence="2">JCM 15906</strain>
    </source>
</reference>
<dbReference type="Proteomes" id="UP000018031">
    <property type="component" value="Unassembled WGS sequence"/>
</dbReference>
<reference evidence="1 2" key="2">
    <citation type="journal article" date="2013" name="Genome Announc.">
        <title>Draft Genome Sequences of Porphyromonas crevioricanis JCM 15906T and Porphyromonas cansulci JCM 13913T Isolated from a Canine Oral Cavity.</title>
        <authorList>
            <person name="Sakamoto M."/>
            <person name="Tanaka N."/>
            <person name="Shiwa Y."/>
            <person name="Yoshikawa H."/>
            <person name="Ohkuma M."/>
        </authorList>
    </citation>
    <scope>NUCLEOTIDE SEQUENCE [LARGE SCALE GENOMIC DNA]</scope>
    <source>
        <strain evidence="1 2">JCM 15906</strain>
    </source>
</reference>
<dbReference type="AlphaFoldDB" id="T1CPL5"/>
<gene>
    <name evidence="1" type="ORF">PORCRE_1480</name>
</gene>
<protein>
    <submittedName>
        <fullName evidence="1">Uncharacterized protein</fullName>
    </submittedName>
</protein>
<comment type="caution">
    <text evidence="1">The sequence shown here is derived from an EMBL/GenBank/DDBJ whole genome shotgun (WGS) entry which is preliminary data.</text>
</comment>
<evidence type="ECO:0000313" key="1">
    <source>
        <dbReference type="EMBL" id="GAD05772.1"/>
    </source>
</evidence>
<organism evidence="1 2">
    <name type="scientific">Porphyromonas crevioricanis JCM 15906</name>
    <dbReference type="NCBI Taxonomy" id="1305617"/>
    <lineage>
        <taxon>Bacteria</taxon>
        <taxon>Pseudomonadati</taxon>
        <taxon>Bacteroidota</taxon>
        <taxon>Bacteroidia</taxon>
        <taxon>Bacteroidales</taxon>
        <taxon>Porphyromonadaceae</taxon>
        <taxon>Porphyromonas</taxon>
    </lineage>
</organism>
<name>T1CPL5_9PORP</name>
<evidence type="ECO:0000313" key="2">
    <source>
        <dbReference type="Proteomes" id="UP000018031"/>
    </source>
</evidence>
<proteinExistence type="predicted"/>
<dbReference type="EMBL" id="BAOU01000040">
    <property type="protein sequence ID" value="GAD05772.1"/>
    <property type="molecule type" value="Genomic_DNA"/>
</dbReference>